<keyword evidence="8" id="KW-1185">Reference proteome</keyword>
<keyword evidence="3 6" id="KW-1133">Transmembrane helix</keyword>
<evidence type="ECO:0000256" key="4">
    <source>
        <dbReference type="ARBA" id="ARBA00023136"/>
    </source>
</evidence>
<dbReference type="InterPro" id="IPR011701">
    <property type="entry name" value="MFS"/>
</dbReference>
<evidence type="ECO:0000256" key="6">
    <source>
        <dbReference type="SAM" id="Phobius"/>
    </source>
</evidence>
<dbReference type="InterPro" id="IPR036259">
    <property type="entry name" value="MFS_trans_sf"/>
</dbReference>
<feature type="compositionally biased region" description="Basic and acidic residues" evidence="5">
    <location>
        <begin position="20"/>
        <end position="35"/>
    </location>
</feature>
<feature type="transmembrane region" description="Helical" evidence="6">
    <location>
        <begin position="321"/>
        <end position="341"/>
    </location>
</feature>
<dbReference type="SUPFAM" id="SSF103473">
    <property type="entry name" value="MFS general substrate transporter"/>
    <property type="match status" value="1"/>
</dbReference>
<protein>
    <recommendedName>
        <fullName evidence="9">Major facilitator superfamily (MFS) profile domain-containing protein</fullName>
    </recommendedName>
</protein>
<dbReference type="RefSeq" id="XP_056761110.1">
    <property type="nucleotide sequence ID" value="XM_056912261.1"/>
</dbReference>
<name>A0AAD6BVX1_9EURO</name>
<organism evidence="7 8">
    <name type="scientific">Penicillium daleae</name>
    <dbReference type="NCBI Taxonomy" id="63821"/>
    <lineage>
        <taxon>Eukaryota</taxon>
        <taxon>Fungi</taxon>
        <taxon>Dikarya</taxon>
        <taxon>Ascomycota</taxon>
        <taxon>Pezizomycotina</taxon>
        <taxon>Eurotiomycetes</taxon>
        <taxon>Eurotiomycetidae</taxon>
        <taxon>Eurotiales</taxon>
        <taxon>Aspergillaceae</taxon>
        <taxon>Penicillium</taxon>
    </lineage>
</organism>
<feature type="transmembrane region" description="Helical" evidence="6">
    <location>
        <begin position="419"/>
        <end position="443"/>
    </location>
</feature>
<proteinExistence type="predicted"/>
<feature type="transmembrane region" description="Helical" evidence="6">
    <location>
        <begin position="455"/>
        <end position="474"/>
    </location>
</feature>
<feature type="transmembrane region" description="Helical" evidence="6">
    <location>
        <begin position="51"/>
        <end position="72"/>
    </location>
</feature>
<reference evidence="7" key="1">
    <citation type="submission" date="2022-12" db="EMBL/GenBank/DDBJ databases">
        <authorList>
            <person name="Petersen C."/>
        </authorList>
    </citation>
    <scope>NUCLEOTIDE SEQUENCE</scope>
    <source>
        <strain evidence="7">IBT 16125</strain>
    </source>
</reference>
<keyword evidence="4 6" id="KW-0472">Membrane</keyword>
<evidence type="ECO:0000256" key="5">
    <source>
        <dbReference type="SAM" id="MobiDB-lite"/>
    </source>
</evidence>
<feature type="region of interest" description="Disordered" evidence="5">
    <location>
        <begin position="16"/>
        <end position="42"/>
    </location>
</feature>
<comment type="caution">
    <text evidence="7">The sequence shown here is derived from an EMBL/GenBank/DDBJ whole genome shotgun (WGS) entry which is preliminary data.</text>
</comment>
<evidence type="ECO:0000256" key="2">
    <source>
        <dbReference type="ARBA" id="ARBA00022692"/>
    </source>
</evidence>
<evidence type="ECO:0000313" key="8">
    <source>
        <dbReference type="Proteomes" id="UP001213681"/>
    </source>
</evidence>
<feature type="transmembrane region" description="Helical" evidence="6">
    <location>
        <begin position="272"/>
        <end position="300"/>
    </location>
</feature>
<evidence type="ECO:0008006" key="9">
    <source>
        <dbReference type="Google" id="ProtNLM"/>
    </source>
</evidence>
<dbReference type="Proteomes" id="UP001213681">
    <property type="component" value="Unassembled WGS sequence"/>
</dbReference>
<dbReference type="PANTHER" id="PTHR23501:SF43">
    <property type="entry name" value="MULTIDRUG TRANSPORTER, PUTATIVE (AFU_ORTHOLOGUE AFUA_6G03040)-RELATED"/>
    <property type="match status" value="1"/>
</dbReference>
<feature type="transmembrane region" description="Helical" evidence="6">
    <location>
        <begin position="361"/>
        <end position="379"/>
    </location>
</feature>
<sequence>MPSHIQFAEPTLKKKAVRPSRRETRDNITSEEKGSTQRTLSPGSEIVYPTGWRLILTTIGLLIGFFLSNLDVTIVSSSLTNITDSLDGFEKRSWIITGYLATYTGFMAIWTKASDIIGRKQTTIAALVILLAFSIGCGCAQTVDQLHWRCRCIRARNSLHIRDCPKTRLPTYSGIMSCCLALACLIGPIIGGALAGDSAWRWVFLINAPLCAIAIAIIMIAMPKNFGLDQHTPSFRTRASYRSFANLDLVGSVLMIIGSFLIVTVLNETNLAFSWVSGSAIVLLVLTGVSWVAFFAWEWYISGIPGKDPIFPKRWFFDRPWMGILITSFVTGAPFNVVLVYVPQQAQILLDKSPLDSGIYLIGYSAVAAAAAALINIISSKGRIPFIYSLLVGCVIHTVGVGLLSTIATSKGFHATDVVYGVIAGIGMGLILGVLMLATPYIVEDRDLAIGTGTVVQLRFLGGAIGLAIASNILNGHLSHHLKGVLSSHELHLFLENVKSITHLSPQLQEQVKGVLAESYTTQLRVMIGFAAVQLPAVFLLIKPGQRQLAADRVAAG</sequence>
<feature type="transmembrane region" description="Helical" evidence="6">
    <location>
        <begin position="169"/>
        <end position="190"/>
    </location>
</feature>
<keyword evidence="2 6" id="KW-0812">Transmembrane</keyword>
<accession>A0AAD6BVX1</accession>
<dbReference type="Pfam" id="PF07690">
    <property type="entry name" value="MFS_1"/>
    <property type="match status" value="1"/>
</dbReference>
<reference evidence="7" key="2">
    <citation type="journal article" date="2023" name="IMA Fungus">
        <title>Comparative genomic study of the Penicillium genus elucidates a diverse pangenome and 15 lateral gene transfer events.</title>
        <authorList>
            <person name="Petersen C."/>
            <person name="Sorensen T."/>
            <person name="Nielsen M.R."/>
            <person name="Sondergaard T.E."/>
            <person name="Sorensen J.L."/>
            <person name="Fitzpatrick D.A."/>
            <person name="Frisvad J.C."/>
            <person name="Nielsen K.L."/>
        </authorList>
    </citation>
    <scope>NUCLEOTIDE SEQUENCE</scope>
    <source>
        <strain evidence="7">IBT 16125</strain>
    </source>
</reference>
<dbReference type="PANTHER" id="PTHR23501">
    <property type="entry name" value="MAJOR FACILITATOR SUPERFAMILY"/>
    <property type="match status" value="1"/>
</dbReference>
<evidence type="ECO:0000256" key="3">
    <source>
        <dbReference type="ARBA" id="ARBA00022989"/>
    </source>
</evidence>
<feature type="transmembrane region" description="Helical" evidence="6">
    <location>
        <begin position="243"/>
        <end position="266"/>
    </location>
</feature>
<dbReference type="EMBL" id="JAPVEA010000008">
    <property type="protein sequence ID" value="KAJ5437881.1"/>
    <property type="molecule type" value="Genomic_DNA"/>
</dbReference>
<feature type="transmembrane region" description="Helical" evidence="6">
    <location>
        <begin position="524"/>
        <end position="542"/>
    </location>
</feature>
<evidence type="ECO:0000256" key="1">
    <source>
        <dbReference type="ARBA" id="ARBA00004141"/>
    </source>
</evidence>
<dbReference type="GO" id="GO:0005886">
    <property type="term" value="C:plasma membrane"/>
    <property type="evidence" value="ECO:0007669"/>
    <property type="project" value="TreeGrafter"/>
</dbReference>
<feature type="transmembrane region" description="Helical" evidence="6">
    <location>
        <begin position="386"/>
        <end position="407"/>
    </location>
</feature>
<dbReference type="GO" id="GO:0022857">
    <property type="term" value="F:transmembrane transporter activity"/>
    <property type="evidence" value="ECO:0007669"/>
    <property type="project" value="InterPro"/>
</dbReference>
<dbReference type="AlphaFoldDB" id="A0AAD6BVX1"/>
<comment type="subcellular location">
    <subcellularLocation>
        <location evidence="1">Membrane</location>
        <topology evidence="1">Multi-pass membrane protein</topology>
    </subcellularLocation>
</comment>
<dbReference type="GeneID" id="81602504"/>
<feature type="transmembrane region" description="Helical" evidence="6">
    <location>
        <begin position="202"/>
        <end position="222"/>
    </location>
</feature>
<evidence type="ECO:0000313" key="7">
    <source>
        <dbReference type="EMBL" id="KAJ5437881.1"/>
    </source>
</evidence>
<gene>
    <name evidence="7" type="ORF">N7458_008879</name>
</gene>
<feature type="transmembrane region" description="Helical" evidence="6">
    <location>
        <begin position="93"/>
        <end position="111"/>
    </location>
</feature>
<feature type="transmembrane region" description="Helical" evidence="6">
    <location>
        <begin position="123"/>
        <end position="148"/>
    </location>
</feature>
<dbReference type="Gene3D" id="1.20.1250.20">
    <property type="entry name" value="MFS general substrate transporter like domains"/>
    <property type="match status" value="1"/>
</dbReference>